<accession>A0A3G4ZTY7</accession>
<dbReference type="EMBL" id="MK072000">
    <property type="protein sequence ID" value="AYV76889.1"/>
    <property type="molecule type" value="Genomic_DNA"/>
</dbReference>
<proteinExistence type="predicted"/>
<organism evidence="1">
    <name type="scientific">Barrevirus sp</name>
    <dbReference type="NCBI Taxonomy" id="2487763"/>
    <lineage>
        <taxon>Viruses</taxon>
        <taxon>Varidnaviria</taxon>
        <taxon>Bamfordvirae</taxon>
        <taxon>Nucleocytoviricota</taxon>
        <taxon>Megaviricetes</taxon>
        <taxon>Imitervirales</taxon>
        <taxon>Mimiviridae</taxon>
        <taxon>Klosneuvirinae</taxon>
    </lineage>
</organism>
<gene>
    <name evidence="1" type="ORF">Barrevirus3_9</name>
</gene>
<evidence type="ECO:0000313" key="1">
    <source>
        <dbReference type="EMBL" id="AYV76889.1"/>
    </source>
</evidence>
<sequence length="110" mass="13250">MENHNIFLSQSGSNSDKTDISGKITYTSVIESIPENKVEKPIKDWTKYYTVEYRWRFMKDGERRIVEISKKKKGEPRLYFNRFGEWTTLDKDIDEVCNKFVIQQYFVYTE</sequence>
<protein>
    <submittedName>
        <fullName evidence="1">Uncharacterized protein</fullName>
    </submittedName>
</protein>
<reference evidence="1" key="1">
    <citation type="submission" date="2018-10" db="EMBL/GenBank/DDBJ databases">
        <title>Hidden diversity of soil giant viruses.</title>
        <authorList>
            <person name="Schulz F."/>
            <person name="Alteio L."/>
            <person name="Goudeau D."/>
            <person name="Ryan E.M."/>
            <person name="Malmstrom R.R."/>
            <person name="Blanchard J."/>
            <person name="Woyke T."/>
        </authorList>
    </citation>
    <scope>NUCLEOTIDE SEQUENCE</scope>
    <source>
        <strain evidence="1">BAV1</strain>
    </source>
</reference>
<name>A0A3G4ZTY7_9VIRU</name>